<dbReference type="EMBL" id="BGZK01000240">
    <property type="protein sequence ID" value="GBP31031.1"/>
    <property type="molecule type" value="Genomic_DNA"/>
</dbReference>
<keyword evidence="2" id="KW-1185">Reference proteome</keyword>
<evidence type="ECO:0000313" key="2">
    <source>
        <dbReference type="Proteomes" id="UP000299102"/>
    </source>
</evidence>
<sequence>MRGQARVLVSPLPSPPSKLTQLEAKRRITLRYYEIAYARRLYVRSGDSSGEINTPTFNLKPKPMHEALSVPIQIMHLDNSTSSKTLRRCGAAAVAIQVACNKKICNMVDPVGHP</sequence>
<evidence type="ECO:0000313" key="1">
    <source>
        <dbReference type="EMBL" id="GBP31031.1"/>
    </source>
</evidence>
<dbReference type="Proteomes" id="UP000299102">
    <property type="component" value="Unassembled WGS sequence"/>
</dbReference>
<gene>
    <name evidence="1" type="ORF">EVAR_81931_1</name>
</gene>
<comment type="caution">
    <text evidence="1">The sequence shown here is derived from an EMBL/GenBank/DDBJ whole genome shotgun (WGS) entry which is preliminary data.</text>
</comment>
<reference evidence="1 2" key="1">
    <citation type="journal article" date="2019" name="Commun. Biol.">
        <title>The bagworm genome reveals a unique fibroin gene that provides high tensile strength.</title>
        <authorList>
            <person name="Kono N."/>
            <person name="Nakamura H."/>
            <person name="Ohtoshi R."/>
            <person name="Tomita M."/>
            <person name="Numata K."/>
            <person name="Arakawa K."/>
        </authorList>
    </citation>
    <scope>NUCLEOTIDE SEQUENCE [LARGE SCALE GENOMIC DNA]</scope>
</reference>
<organism evidence="1 2">
    <name type="scientific">Eumeta variegata</name>
    <name type="common">Bagworm moth</name>
    <name type="synonym">Eumeta japonica</name>
    <dbReference type="NCBI Taxonomy" id="151549"/>
    <lineage>
        <taxon>Eukaryota</taxon>
        <taxon>Metazoa</taxon>
        <taxon>Ecdysozoa</taxon>
        <taxon>Arthropoda</taxon>
        <taxon>Hexapoda</taxon>
        <taxon>Insecta</taxon>
        <taxon>Pterygota</taxon>
        <taxon>Neoptera</taxon>
        <taxon>Endopterygota</taxon>
        <taxon>Lepidoptera</taxon>
        <taxon>Glossata</taxon>
        <taxon>Ditrysia</taxon>
        <taxon>Tineoidea</taxon>
        <taxon>Psychidae</taxon>
        <taxon>Oiketicinae</taxon>
        <taxon>Eumeta</taxon>
    </lineage>
</organism>
<proteinExistence type="predicted"/>
<dbReference type="AlphaFoldDB" id="A0A4C1UX12"/>
<accession>A0A4C1UX12</accession>
<name>A0A4C1UX12_EUMVA</name>
<protein>
    <submittedName>
        <fullName evidence="1">Uncharacterized protein</fullName>
    </submittedName>
</protein>